<feature type="transmembrane region" description="Helical" evidence="2">
    <location>
        <begin position="620"/>
        <end position="645"/>
    </location>
</feature>
<keyword evidence="2" id="KW-1133">Transmembrane helix</keyword>
<sequence>MRLTRWAYSLYQRISPNGSTGASSDLSESTSGSASPNLEGGNYDLSRTALSQTPSEVSQKKPRPASVAPDTNRGDKKNAERMHATGRESCRIPTAIYCVGLKTALQNEIVTGSSPHDSAEGHVAGVGLPNDSYLTSAGGAPAASYLLVAATSDAGENTAAYSREQGTVYVGRQPGTGHLALRHEERIQTAVDQHALGGAGESGWVTAQSELERSGRRRQSVGNLPKEAQRVVVPRRPLRVVGNGTGSGVCVDDSAFTVAVVENMTHFGETLNVKVPSSAVDFLLSNEAAVGDLPNQFQGEGSRATVLIPLRENATKPNAVKASSTAQRRRRTMERSNLENMVAPGDLVVLLCLRKGDAIFAVSADYTKMLSAESNGPWNEDVVVEKAWGSPQHSSATGFLLHVLIRAPERRDGVKTMNRVGTYQTGTSGKDFVVGSPLYFMKLRSLQVTHAVPYGVALGDLLQGSTCRILQVDEAQRAVRAKTKRIELACLQIPKNSPISRQKLQDLPANLGRQLRKVTAGALFTCLVGTAMAARGYSVAREPYLPALPLGRATALRDHPTTATRGRFSNAYLRWKDTTRKWYRRYRGWTDFRRAVFTAAQPETKRPGGGYILGAVGGKIMAYSAAIGLAAVTGIALNAVFGWWARRFDARRAVQARERLLLARQKERSQTLSARKAESESAALIIVYCSGLETELQQHLTTGANETDHVQT</sequence>
<accession>A0A2A9M7E4</accession>
<feature type="region of interest" description="Disordered" evidence="1">
    <location>
        <begin position="14"/>
        <end position="86"/>
    </location>
</feature>
<evidence type="ECO:0000256" key="2">
    <source>
        <dbReference type="SAM" id="Phobius"/>
    </source>
</evidence>
<dbReference type="AlphaFoldDB" id="A0A2A9M7E4"/>
<evidence type="ECO:0000313" key="3">
    <source>
        <dbReference type="EMBL" id="PFH31583.1"/>
    </source>
</evidence>
<dbReference type="OrthoDB" id="10294461at2759"/>
<feature type="compositionally biased region" description="Polar residues" evidence="1">
    <location>
        <begin position="48"/>
        <end position="57"/>
    </location>
</feature>
<organism evidence="3 4">
    <name type="scientific">Besnoitia besnoiti</name>
    <name type="common">Apicomplexan protozoan</name>
    <dbReference type="NCBI Taxonomy" id="94643"/>
    <lineage>
        <taxon>Eukaryota</taxon>
        <taxon>Sar</taxon>
        <taxon>Alveolata</taxon>
        <taxon>Apicomplexa</taxon>
        <taxon>Conoidasida</taxon>
        <taxon>Coccidia</taxon>
        <taxon>Eucoccidiorida</taxon>
        <taxon>Eimeriorina</taxon>
        <taxon>Sarcocystidae</taxon>
        <taxon>Besnoitia</taxon>
    </lineage>
</organism>
<keyword evidence="4" id="KW-1185">Reference proteome</keyword>
<gene>
    <name evidence="3" type="ORF">BESB_025570</name>
</gene>
<proteinExistence type="predicted"/>
<dbReference type="KEGG" id="bbes:BESB_025570"/>
<keyword evidence="2" id="KW-0812">Transmembrane</keyword>
<evidence type="ECO:0000313" key="4">
    <source>
        <dbReference type="Proteomes" id="UP000224006"/>
    </source>
</evidence>
<protein>
    <recommendedName>
        <fullName evidence="5">Transmembrane protein</fullName>
    </recommendedName>
</protein>
<dbReference type="EMBL" id="NWUJ01000014">
    <property type="protein sequence ID" value="PFH31583.1"/>
    <property type="molecule type" value="Genomic_DNA"/>
</dbReference>
<keyword evidence="2" id="KW-0472">Membrane</keyword>
<feature type="compositionally biased region" description="Basic and acidic residues" evidence="1">
    <location>
        <begin position="72"/>
        <end position="86"/>
    </location>
</feature>
<feature type="compositionally biased region" description="Polar residues" evidence="1">
    <location>
        <begin position="14"/>
        <end position="36"/>
    </location>
</feature>
<evidence type="ECO:0000256" key="1">
    <source>
        <dbReference type="SAM" id="MobiDB-lite"/>
    </source>
</evidence>
<evidence type="ECO:0008006" key="5">
    <source>
        <dbReference type="Google" id="ProtNLM"/>
    </source>
</evidence>
<dbReference type="RefSeq" id="XP_029215592.1">
    <property type="nucleotide sequence ID" value="XM_029361237.1"/>
</dbReference>
<reference evidence="3 4" key="1">
    <citation type="submission" date="2017-09" db="EMBL/GenBank/DDBJ databases">
        <title>Genome sequencing of Besnoitia besnoiti strain Bb-Ger1.</title>
        <authorList>
            <person name="Schares G."/>
            <person name="Venepally P."/>
            <person name="Lorenzi H.A."/>
        </authorList>
    </citation>
    <scope>NUCLEOTIDE SEQUENCE [LARGE SCALE GENOMIC DNA]</scope>
    <source>
        <strain evidence="3 4">Bb-Ger1</strain>
    </source>
</reference>
<name>A0A2A9M7E4_BESBE</name>
<dbReference type="Proteomes" id="UP000224006">
    <property type="component" value="Unassembled WGS sequence"/>
</dbReference>
<comment type="caution">
    <text evidence="3">The sequence shown here is derived from an EMBL/GenBank/DDBJ whole genome shotgun (WGS) entry which is preliminary data.</text>
</comment>
<dbReference type="VEuPathDB" id="ToxoDB:BESB_025570"/>
<dbReference type="GeneID" id="40307609"/>